<reference evidence="5 6" key="1">
    <citation type="submission" date="2019-07" db="EMBL/GenBank/DDBJ databases">
        <title>Quadrisphaera sp. strain DD2A genome sequencing and assembly.</title>
        <authorList>
            <person name="Kim I."/>
        </authorList>
    </citation>
    <scope>NUCLEOTIDE SEQUENCE [LARGE SCALE GENOMIC DNA]</scope>
    <source>
        <strain evidence="5 6">DD2A</strain>
    </source>
</reference>
<keyword evidence="6" id="KW-1185">Reference proteome</keyword>
<dbReference type="InterPro" id="IPR000524">
    <property type="entry name" value="Tscrpt_reg_HTH_GntR"/>
</dbReference>
<dbReference type="EMBL" id="VKAC01000008">
    <property type="protein sequence ID" value="TXR55553.1"/>
    <property type="molecule type" value="Genomic_DNA"/>
</dbReference>
<dbReference type="RefSeq" id="WP_147927129.1">
    <property type="nucleotide sequence ID" value="NZ_VKAC01000008.1"/>
</dbReference>
<dbReference type="GO" id="GO:0003677">
    <property type="term" value="F:DNA binding"/>
    <property type="evidence" value="ECO:0007669"/>
    <property type="project" value="UniProtKB-KW"/>
</dbReference>
<dbReference type="SMART" id="SM00345">
    <property type="entry name" value="HTH_GNTR"/>
    <property type="match status" value="1"/>
</dbReference>
<dbReference type="SUPFAM" id="SSF46785">
    <property type="entry name" value="Winged helix' DNA-binding domain"/>
    <property type="match status" value="1"/>
</dbReference>
<evidence type="ECO:0000256" key="3">
    <source>
        <dbReference type="ARBA" id="ARBA00023163"/>
    </source>
</evidence>
<evidence type="ECO:0000259" key="4">
    <source>
        <dbReference type="PROSITE" id="PS50949"/>
    </source>
</evidence>
<organism evidence="5 6">
    <name type="scientific">Quadrisphaera setariae</name>
    <dbReference type="NCBI Taxonomy" id="2593304"/>
    <lineage>
        <taxon>Bacteria</taxon>
        <taxon>Bacillati</taxon>
        <taxon>Actinomycetota</taxon>
        <taxon>Actinomycetes</taxon>
        <taxon>Kineosporiales</taxon>
        <taxon>Kineosporiaceae</taxon>
        <taxon>Quadrisphaera</taxon>
    </lineage>
</organism>
<keyword evidence="1" id="KW-0805">Transcription regulation</keyword>
<dbReference type="InterPro" id="IPR036388">
    <property type="entry name" value="WH-like_DNA-bd_sf"/>
</dbReference>
<evidence type="ECO:0000256" key="2">
    <source>
        <dbReference type="ARBA" id="ARBA00023125"/>
    </source>
</evidence>
<dbReference type="Proteomes" id="UP000321234">
    <property type="component" value="Unassembled WGS sequence"/>
</dbReference>
<dbReference type="GO" id="GO:0003700">
    <property type="term" value="F:DNA-binding transcription factor activity"/>
    <property type="evidence" value="ECO:0007669"/>
    <property type="project" value="InterPro"/>
</dbReference>
<sequence length="219" mass="23698">MPSPLPRVRLGDEVYDQLVSRLLSHQLAPGDRITVDALSRELGVSQTPIREALTRMEAGGVVVRHHLAGYRVAPELDRRSFDDLVELRLLLEPVAAQHAAERGSPEQLDALRELAAAMEAQESGPDGTQDYAAFASLDARFHDAVAEAAGSALLREALGRLHTHLKLFRLSSGRRVLTEALAEHRAVVDAVAAGDPAAAAAAMREHVERSAARFSTFFS</sequence>
<dbReference type="SMART" id="SM00895">
    <property type="entry name" value="FCD"/>
    <property type="match status" value="1"/>
</dbReference>
<dbReference type="Gene3D" id="1.20.120.530">
    <property type="entry name" value="GntR ligand-binding domain-like"/>
    <property type="match status" value="1"/>
</dbReference>
<dbReference type="OrthoDB" id="3289286at2"/>
<dbReference type="SUPFAM" id="SSF48008">
    <property type="entry name" value="GntR ligand-binding domain-like"/>
    <property type="match status" value="1"/>
</dbReference>
<dbReference type="InterPro" id="IPR011711">
    <property type="entry name" value="GntR_C"/>
</dbReference>
<gene>
    <name evidence="5" type="ORF">FMM08_14775</name>
</gene>
<feature type="domain" description="HTH gntR-type" evidence="4">
    <location>
        <begin position="8"/>
        <end position="75"/>
    </location>
</feature>
<keyword evidence="3" id="KW-0804">Transcription</keyword>
<comment type="caution">
    <text evidence="5">The sequence shown here is derived from an EMBL/GenBank/DDBJ whole genome shotgun (WGS) entry which is preliminary data.</text>
</comment>
<evidence type="ECO:0000313" key="6">
    <source>
        <dbReference type="Proteomes" id="UP000321234"/>
    </source>
</evidence>
<name>A0A5C8ZEC4_9ACTN</name>
<dbReference type="PROSITE" id="PS50949">
    <property type="entry name" value="HTH_GNTR"/>
    <property type="match status" value="1"/>
</dbReference>
<accession>A0A5C8ZEC4</accession>
<dbReference type="AlphaFoldDB" id="A0A5C8ZEC4"/>
<dbReference type="Pfam" id="PF07729">
    <property type="entry name" value="FCD"/>
    <property type="match status" value="1"/>
</dbReference>
<dbReference type="Pfam" id="PF00392">
    <property type="entry name" value="GntR"/>
    <property type="match status" value="1"/>
</dbReference>
<dbReference type="PANTHER" id="PTHR43537">
    <property type="entry name" value="TRANSCRIPTIONAL REGULATOR, GNTR FAMILY"/>
    <property type="match status" value="1"/>
</dbReference>
<proteinExistence type="predicted"/>
<evidence type="ECO:0000313" key="5">
    <source>
        <dbReference type="EMBL" id="TXR55553.1"/>
    </source>
</evidence>
<evidence type="ECO:0000256" key="1">
    <source>
        <dbReference type="ARBA" id="ARBA00023015"/>
    </source>
</evidence>
<dbReference type="Gene3D" id="1.10.10.10">
    <property type="entry name" value="Winged helix-like DNA-binding domain superfamily/Winged helix DNA-binding domain"/>
    <property type="match status" value="1"/>
</dbReference>
<keyword evidence="2" id="KW-0238">DNA-binding</keyword>
<dbReference type="PANTHER" id="PTHR43537:SF24">
    <property type="entry name" value="GLUCONATE OPERON TRANSCRIPTIONAL REPRESSOR"/>
    <property type="match status" value="1"/>
</dbReference>
<protein>
    <submittedName>
        <fullName evidence="5">GntR family transcriptional regulator</fullName>
    </submittedName>
</protein>
<dbReference type="InterPro" id="IPR036390">
    <property type="entry name" value="WH_DNA-bd_sf"/>
</dbReference>
<dbReference type="CDD" id="cd07377">
    <property type="entry name" value="WHTH_GntR"/>
    <property type="match status" value="1"/>
</dbReference>
<dbReference type="InterPro" id="IPR008920">
    <property type="entry name" value="TF_FadR/GntR_C"/>
</dbReference>